<dbReference type="EMBL" id="FNEC01000005">
    <property type="protein sequence ID" value="SDI42653.1"/>
    <property type="molecule type" value="Genomic_DNA"/>
</dbReference>
<keyword evidence="3" id="KW-0010">Activator</keyword>
<dbReference type="Gene3D" id="1.10.10.60">
    <property type="entry name" value="Homeodomain-like"/>
    <property type="match status" value="1"/>
</dbReference>
<accession>A0A239HZ66</accession>
<name>A0A239HZ66_9PSED</name>
<evidence type="ECO:0000256" key="2">
    <source>
        <dbReference type="ARBA" id="ARBA00023125"/>
    </source>
</evidence>
<organism evidence="7 10">
    <name type="scientific">Pseudomonas delhiensis</name>
    <dbReference type="NCBI Taxonomy" id="366289"/>
    <lineage>
        <taxon>Bacteria</taxon>
        <taxon>Pseudomonadati</taxon>
        <taxon>Pseudomonadota</taxon>
        <taxon>Gammaproteobacteria</taxon>
        <taxon>Pseudomonadales</taxon>
        <taxon>Pseudomonadaceae</taxon>
        <taxon>Pseudomonas</taxon>
    </lineage>
</organism>
<reference evidence="8 9" key="2">
    <citation type="submission" date="2017-06" db="EMBL/GenBank/DDBJ databases">
        <authorList>
            <person name="Varghese N."/>
            <person name="Submissions S."/>
        </authorList>
    </citation>
    <scope>NUCLEOTIDE SEQUENCE [LARGE SCALE GENOMIC DNA]</scope>
    <source>
        <strain evidence="8 9">RLD-1</strain>
    </source>
</reference>
<evidence type="ECO:0000259" key="6">
    <source>
        <dbReference type="PROSITE" id="PS01124"/>
    </source>
</evidence>
<evidence type="ECO:0000313" key="8">
    <source>
        <dbReference type="EMBL" id="SNS86492.1"/>
    </source>
</evidence>
<feature type="domain" description="HTH araC/xylS-type" evidence="6">
    <location>
        <begin position="214"/>
        <end position="314"/>
    </location>
</feature>
<keyword evidence="2" id="KW-0238">DNA-binding</keyword>
<dbReference type="Proteomes" id="UP000198309">
    <property type="component" value="Unassembled WGS sequence"/>
</dbReference>
<dbReference type="PANTHER" id="PTHR46796">
    <property type="entry name" value="HTH-TYPE TRANSCRIPTIONAL ACTIVATOR RHAS-RELATED"/>
    <property type="match status" value="1"/>
</dbReference>
<proteinExistence type="predicted"/>
<keyword evidence="9" id="KW-1185">Reference proteome</keyword>
<dbReference type="SMART" id="SM00342">
    <property type="entry name" value="HTH_ARAC"/>
    <property type="match status" value="1"/>
</dbReference>
<dbReference type="InterPro" id="IPR050204">
    <property type="entry name" value="AraC_XylS_family_regulators"/>
</dbReference>
<gene>
    <name evidence="7" type="ORF">SAMN05216189_100523</name>
    <name evidence="8" type="ORF">SAMN06295949_108165</name>
</gene>
<evidence type="ECO:0000256" key="3">
    <source>
        <dbReference type="ARBA" id="ARBA00023159"/>
    </source>
</evidence>
<sequence>MTKQTSFDTTAIAGAQRQEYWKRCVSDTYFPLELDYMAGESFQGRLELFSLGDLSLSYLDSSPLRYRRQNHHLGQCEDESFLLSLPLRSCFEFTQRGRRTVCQPGSFVLERSGEPYEFLYAQSNALWVLKLPERTLRRHVATPDQRCALNFDATRGAGALFADYLALSARRLGELEPGDGQRLSRQLLELLGMALERQHPGESQSSAVAAAHLRRVEQHIHRHLDDSSLNPAGIAQACGISVRYLHRLFQGSGRSVQEWVRELRLQACHDALLATPPPPSIGELAYRWGFADQAHFNRAFKARYGIAPGELRRAARIN</sequence>
<dbReference type="InterPro" id="IPR009057">
    <property type="entry name" value="Homeodomain-like_sf"/>
</dbReference>
<dbReference type="SUPFAM" id="SSF46689">
    <property type="entry name" value="Homeodomain-like"/>
    <property type="match status" value="1"/>
</dbReference>
<evidence type="ECO:0000256" key="5">
    <source>
        <dbReference type="ARBA" id="ARBA00037345"/>
    </source>
</evidence>
<evidence type="ECO:0000313" key="9">
    <source>
        <dbReference type="Proteomes" id="UP000198309"/>
    </source>
</evidence>
<dbReference type="GO" id="GO:0003700">
    <property type="term" value="F:DNA-binding transcription factor activity"/>
    <property type="evidence" value="ECO:0007669"/>
    <property type="project" value="InterPro"/>
</dbReference>
<reference evidence="7 10" key="1">
    <citation type="submission" date="2016-10" db="EMBL/GenBank/DDBJ databases">
        <authorList>
            <person name="de Groot N.N."/>
        </authorList>
    </citation>
    <scope>NUCLEOTIDE SEQUENCE [LARGE SCALE GENOMIC DNA]</scope>
    <source>
        <strain evidence="7 10">CCM 7361</strain>
    </source>
</reference>
<dbReference type="PANTHER" id="PTHR46796:SF6">
    <property type="entry name" value="ARAC SUBFAMILY"/>
    <property type="match status" value="1"/>
</dbReference>
<dbReference type="RefSeq" id="WP_089391235.1">
    <property type="nucleotide sequence ID" value="NZ_FNEC01000005.1"/>
</dbReference>
<dbReference type="EMBL" id="FZPC01000008">
    <property type="protein sequence ID" value="SNS86492.1"/>
    <property type="molecule type" value="Genomic_DNA"/>
</dbReference>
<keyword evidence="4" id="KW-0804">Transcription</keyword>
<dbReference type="PROSITE" id="PS01124">
    <property type="entry name" value="HTH_ARAC_FAMILY_2"/>
    <property type="match status" value="1"/>
</dbReference>
<dbReference type="InterPro" id="IPR035418">
    <property type="entry name" value="AraC-bd_2"/>
</dbReference>
<comment type="function">
    <text evidence="5">Regulatory protein of the TOL plasmid xyl operons. XylS activates the xylXYZLTEGFJQKIH operon required for the degradation of toluene, m-xylene and p-xylene.</text>
</comment>
<dbReference type="PRINTS" id="PR00032">
    <property type="entry name" value="HTHARAC"/>
</dbReference>
<dbReference type="Pfam" id="PF14525">
    <property type="entry name" value="AraC_binding_2"/>
    <property type="match status" value="1"/>
</dbReference>
<protein>
    <submittedName>
        <fullName evidence="7">Transcriptional regulator, AraC family</fullName>
    </submittedName>
</protein>
<evidence type="ECO:0000256" key="1">
    <source>
        <dbReference type="ARBA" id="ARBA00023015"/>
    </source>
</evidence>
<dbReference type="InterPro" id="IPR020449">
    <property type="entry name" value="Tscrpt_reg_AraC-type_HTH"/>
</dbReference>
<evidence type="ECO:0000313" key="7">
    <source>
        <dbReference type="EMBL" id="SDI42653.1"/>
    </source>
</evidence>
<dbReference type="AlphaFoldDB" id="A0A239HZ66"/>
<dbReference type="GO" id="GO:0043565">
    <property type="term" value="F:sequence-specific DNA binding"/>
    <property type="evidence" value="ECO:0007669"/>
    <property type="project" value="InterPro"/>
</dbReference>
<dbReference type="Pfam" id="PF12833">
    <property type="entry name" value="HTH_18"/>
    <property type="match status" value="1"/>
</dbReference>
<keyword evidence="1" id="KW-0805">Transcription regulation</keyword>
<dbReference type="Proteomes" id="UP000199693">
    <property type="component" value="Unassembled WGS sequence"/>
</dbReference>
<dbReference type="InterPro" id="IPR018060">
    <property type="entry name" value="HTH_AraC"/>
</dbReference>
<evidence type="ECO:0000313" key="10">
    <source>
        <dbReference type="Proteomes" id="UP000199693"/>
    </source>
</evidence>
<evidence type="ECO:0000256" key="4">
    <source>
        <dbReference type="ARBA" id="ARBA00023163"/>
    </source>
</evidence>